<protein>
    <recommendedName>
        <fullName evidence="3">50S ribosomal protein L7/L12</fullName>
    </recommendedName>
</protein>
<evidence type="ECO:0000313" key="1">
    <source>
        <dbReference type="EMBL" id="OGY94237.1"/>
    </source>
</evidence>
<gene>
    <name evidence="1" type="ORF">A2406_01935</name>
</gene>
<accession>A0A1G2C1D1</accession>
<sequence>MSKAKKIKDLEALLYNLELELTKTKQVLGELTGRTSSDAANYSLKAAQVGKQIDGDEGLVVEGVFNGQIMIGPDGKQYSVPANYASKSKLVEGDILKLTISLDGSFIFKQIAPVERARLVGHLIKDRNTNEFVVLAGDKIYKLLMASVTYFKGEEGDEVVILVPKGSESGWAAVENIIKINNHKKISTDELDFSL</sequence>
<reference evidence="1 2" key="1">
    <citation type="journal article" date="2016" name="Nat. Commun.">
        <title>Thousands of microbial genomes shed light on interconnected biogeochemical processes in an aquifer system.</title>
        <authorList>
            <person name="Anantharaman K."/>
            <person name="Brown C.T."/>
            <person name="Hug L.A."/>
            <person name="Sharon I."/>
            <person name="Castelle C.J."/>
            <person name="Probst A.J."/>
            <person name="Thomas B.C."/>
            <person name="Singh A."/>
            <person name="Wilkins M.J."/>
            <person name="Karaoz U."/>
            <person name="Brodie E.L."/>
            <person name="Williams K.H."/>
            <person name="Hubbard S.S."/>
            <person name="Banfield J.F."/>
        </authorList>
    </citation>
    <scope>NUCLEOTIDE SEQUENCE [LARGE SCALE GENOMIC DNA]</scope>
</reference>
<dbReference type="AlphaFoldDB" id="A0A1G2C1D1"/>
<proteinExistence type="predicted"/>
<name>A0A1G2C1D1_9BACT</name>
<evidence type="ECO:0008006" key="3">
    <source>
        <dbReference type="Google" id="ProtNLM"/>
    </source>
</evidence>
<dbReference type="Proteomes" id="UP000177626">
    <property type="component" value="Unassembled WGS sequence"/>
</dbReference>
<organism evidence="1 2">
    <name type="scientific">Candidatus Komeilibacteria bacterium RIFOXYC1_FULL_37_11</name>
    <dbReference type="NCBI Taxonomy" id="1798555"/>
    <lineage>
        <taxon>Bacteria</taxon>
        <taxon>Candidatus Komeiliibacteriota</taxon>
    </lineage>
</organism>
<dbReference type="EMBL" id="MHKQ01000010">
    <property type="protein sequence ID" value="OGY94237.1"/>
    <property type="molecule type" value="Genomic_DNA"/>
</dbReference>
<comment type="caution">
    <text evidence="1">The sequence shown here is derived from an EMBL/GenBank/DDBJ whole genome shotgun (WGS) entry which is preliminary data.</text>
</comment>
<evidence type="ECO:0000313" key="2">
    <source>
        <dbReference type="Proteomes" id="UP000177626"/>
    </source>
</evidence>